<keyword evidence="3" id="KW-1185">Reference proteome</keyword>
<evidence type="ECO:0000256" key="1">
    <source>
        <dbReference type="ARBA" id="ARBA00010105"/>
    </source>
</evidence>
<gene>
    <name evidence="2" type="ORF">ENUP19_0037G0017</name>
</gene>
<accession>A0ABQ0D9J3</accession>
<dbReference type="Proteomes" id="UP001628156">
    <property type="component" value="Unassembled WGS sequence"/>
</dbReference>
<name>A0ABQ0D9J3_9EUKA</name>
<organism evidence="2 3">
    <name type="scientific">Entamoeba nuttalli</name>
    <dbReference type="NCBI Taxonomy" id="412467"/>
    <lineage>
        <taxon>Eukaryota</taxon>
        <taxon>Amoebozoa</taxon>
        <taxon>Evosea</taxon>
        <taxon>Archamoebae</taxon>
        <taxon>Mastigamoebida</taxon>
        <taxon>Entamoebidae</taxon>
        <taxon>Entamoeba</taxon>
    </lineage>
</organism>
<evidence type="ECO:0000313" key="3">
    <source>
        <dbReference type="Proteomes" id="UP001628156"/>
    </source>
</evidence>
<reference evidence="2 3" key="1">
    <citation type="journal article" date="2019" name="PLoS Negl. Trop. Dis.">
        <title>Whole genome sequencing of Entamoeba nuttalli reveals mammalian host-related molecular signatures and a novel octapeptide-repeat surface protein.</title>
        <authorList>
            <person name="Tanaka M."/>
            <person name="Makiuchi T."/>
            <person name="Komiyama T."/>
            <person name="Shiina T."/>
            <person name="Osaki K."/>
            <person name="Tachibana H."/>
        </authorList>
    </citation>
    <scope>NUCLEOTIDE SEQUENCE [LARGE SCALE GENOMIC DNA]</scope>
    <source>
        <strain evidence="2 3">P19-061405</strain>
    </source>
</reference>
<evidence type="ECO:0000313" key="2">
    <source>
        <dbReference type="EMBL" id="GAB1219505.1"/>
    </source>
</evidence>
<protein>
    <submittedName>
        <fullName evidence="2">Uncharacterized protein</fullName>
    </submittedName>
</protein>
<dbReference type="Pfam" id="PF03690">
    <property type="entry name" value="MYG1_exonuc"/>
    <property type="match status" value="1"/>
</dbReference>
<comment type="similarity">
    <text evidence="1">Belongs to the MYG1 family.</text>
</comment>
<dbReference type="PANTHER" id="PTHR11215">
    <property type="entry name" value="METAL DEPENDENT HYDROLASE - RELATED"/>
    <property type="match status" value="1"/>
</dbReference>
<dbReference type="EMBL" id="BAAFRS010000037">
    <property type="protein sequence ID" value="GAB1219505.1"/>
    <property type="molecule type" value="Genomic_DNA"/>
</dbReference>
<proteinExistence type="inferred from homology"/>
<dbReference type="InterPro" id="IPR003226">
    <property type="entry name" value="MYG1_exonuclease"/>
</dbReference>
<dbReference type="PANTHER" id="PTHR11215:SF1">
    <property type="entry name" value="MYG1 EXONUCLEASE"/>
    <property type="match status" value="1"/>
</dbReference>
<sequence length="335" mass="38191">MRGIIGTHASNFHCDDVTGCVFLKFTDEYKHHRVIRTLNQEELNKCDLVFDVGGVYDPSINRFDHHQRGFSETYSPQHTITLSACGLLFKHFGEEIVKNVIALIDPFGSVTEEQICWLKLKIYNTFVLPIDAGDNGIDPSPTELLFRDSTNLPSRVAKLNAKGYGMMRLEQFLKAQELVKKEFIECVSSIYFRTLPSFEPTRLAFCKRFEYDSEGRVMVLNEKCSWRDCLTELEDEEASKNGIKKEVLYVISHDDTRGQWGCIATSLSPGSFKMRKPFPQPWRGLRDKELEDVCKIKGAIFTHNSGFLACNATQEGMIKMAQLAAVFDDQKTITK</sequence>
<comment type="caution">
    <text evidence="2">The sequence shown here is derived from an EMBL/GenBank/DDBJ whole genome shotgun (WGS) entry which is preliminary data.</text>
</comment>